<evidence type="ECO:0000313" key="2">
    <source>
        <dbReference type="EMBL" id="WUQ12391.1"/>
    </source>
</evidence>
<proteinExistence type="predicted"/>
<protein>
    <submittedName>
        <fullName evidence="2">Uncharacterized protein</fullName>
    </submittedName>
</protein>
<dbReference type="Proteomes" id="UP001432039">
    <property type="component" value="Chromosome"/>
</dbReference>
<feature type="compositionally biased region" description="Basic residues" evidence="1">
    <location>
        <begin position="742"/>
        <end position="758"/>
    </location>
</feature>
<name>A0ABZ1TAI5_STRVG</name>
<accession>A0ABZ1TAI5</accession>
<keyword evidence="3" id="KW-1185">Reference proteome</keyword>
<feature type="region of interest" description="Disordered" evidence="1">
    <location>
        <begin position="719"/>
        <end position="758"/>
    </location>
</feature>
<feature type="compositionally biased region" description="Basic and acidic residues" evidence="1">
    <location>
        <begin position="719"/>
        <end position="730"/>
    </location>
</feature>
<gene>
    <name evidence="2" type="ORF">OG517_13620</name>
</gene>
<evidence type="ECO:0000256" key="1">
    <source>
        <dbReference type="SAM" id="MobiDB-lite"/>
    </source>
</evidence>
<organism evidence="2 3">
    <name type="scientific">Streptomyces virginiae</name>
    <name type="common">Streptomyces cinnamonensis</name>
    <dbReference type="NCBI Taxonomy" id="1961"/>
    <lineage>
        <taxon>Bacteria</taxon>
        <taxon>Bacillati</taxon>
        <taxon>Actinomycetota</taxon>
        <taxon>Actinomycetes</taxon>
        <taxon>Kitasatosporales</taxon>
        <taxon>Streptomycetaceae</taxon>
        <taxon>Streptomyces</taxon>
    </lineage>
</organism>
<dbReference type="EMBL" id="CP108090">
    <property type="protein sequence ID" value="WUQ12391.1"/>
    <property type="molecule type" value="Genomic_DNA"/>
</dbReference>
<reference evidence="2" key="1">
    <citation type="submission" date="2022-10" db="EMBL/GenBank/DDBJ databases">
        <title>The complete genomes of actinobacterial strains from the NBC collection.</title>
        <authorList>
            <person name="Joergensen T.S."/>
            <person name="Alvarez Arevalo M."/>
            <person name="Sterndorff E.B."/>
            <person name="Faurdal D."/>
            <person name="Vuksanovic O."/>
            <person name="Mourched A.-S."/>
            <person name="Charusanti P."/>
            <person name="Shaw S."/>
            <person name="Blin K."/>
            <person name="Weber T."/>
        </authorList>
    </citation>
    <scope>NUCLEOTIDE SEQUENCE</scope>
    <source>
        <strain evidence="2">NBC_00248</strain>
    </source>
</reference>
<dbReference type="RefSeq" id="WP_328961666.1">
    <property type="nucleotide sequence ID" value="NZ_CP108090.1"/>
</dbReference>
<evidence type="ECO:0000313" key="3">
    <source>
        <dbReference type="Proteomes" id="UP001432039"/>
    </source>
</evidence>
<sequence length="758" mass="80163">MTTATPLLLDLDSFLARAEERGAPLDARAAEAVLGLLALGEARRRTGLPEPTEELAEELMHILIPLYVSATEEELPGFVAALVALIDHTHEAGRLNAKRQANLVTRVHELAEGFTQAMTSPRRLTWPRLYGNLLRAAGVDATDPRAVRDWLEAFAATRPHPERHAALGFASSASSASSSPNGPLAEAAYVEALCAERSRQARPLLAARLEAVALAQQVRPRPGEGLLVADAPVGKPDDERGDWYDEQAGVLADRWTAAGLDTLLRGPFAHLAPSGGSAATPLLALAEAMAGQHLEMFGDAFAPLPPAPLPASPEEQAALLRSAPLPQLLARAAADPEDADERTRELALASGFLVREQGGAPSAGPSAEAWREGGPAELTGLALNLLGALLAQLAEEEETAEEYDGEHLITLYLLCEQAGMAQSVARVAALNDMWFVPPGHESDPDASVPATGEYELPYPQALSALLGLPALTASDRTDLIPSAARLVRLMDRLAALGMTERAGDALSLTPLGSALLRDALLLGLGGEAADVFPTREQILAWDAERLVAAAQWWPKRAARPTVGDWPAAQRTDGWTPLFAAISAARPAEEPARRRALLAALDATAVPAETLHALLADPVLGGWAEHTLHARGQAPDPSAVPLSARAVYLVDVLEAVRSAASLDHRMAAAPNEEEPELFAEVHAAFDKAAAAWPGGGPALVTALTAADPYTSAFLARQLSHHPDRATAEQARRAFQTSGTTRSPGRKKPAKRAGGKRKRR</sequence>